<dbReference type="Pfam" id="PF13801">
    <property type="entry name" value="Metal_resist"/>
    <property type="match status" value="1"/>
</dbReference>
<dbReference type="Gene3D" id="1.20.120.1490">
    <property type="match status" value="1"/>
</dbReference>
<dbReference type="EMBL" id="SOQX01000005">
    <property type="protein sequence ID" value="TDY00523.1"/>
    <property type="molecule type" value="Genomic_DNA"/>
</dbReference>
<evidence type="ECO:0000256" key="2">
    <source>
        <dbReference type="ARBA" id="ARBA00044983"/>
    </source>
</evidence>
<dbReference type="AlphaFoldDB" id="A0A4R8ITE7"/>
<comment type="caution">
    <text evidence="5">The sequence shown here is derived from an EMBL/GenBank/DDBJ whole genome shotgun (WGS) entry which is preliminary data.</text>
</comment>
<feature type="signal peptide" evidence="4">
    <location>
        <begin position="1"/>
        <end position="25"/>
    </location>
</feature>
<comment type="similarity">
    <text evidence="1">Belongs to the ZraP family.</text>
</comment>
<accession>A0A4R8ITE7</accession>
<organism evidence="5 6">
    <name type="scientific">Thiohalophilus thiocyanatoxydans</name>
    <dbReference type="NCBI Taxonomy" id="381308"/>
    <lineage>
        <taxon>Bacteria</taxon>
        <taxon>Pseudomonadati</taxon>
        <taxon>Pseudomonadota</taxon>
        <taxon>Gammaproteobacteria</taxon>
        <taxon>Thiohalomonadales</taxon>
        <taxon>Thiohalophilaceae</taxon>
        <taxon>Thiohalophilus</taxon>
    </lineage>
</organism>
<dbReference type="Proteomes" id="UP000294914">
    <property type="component" value="Unassembled WGS sequence"/>
</dbReference>
<protein>
    <recommendedName>
        <fullName evidence="2">Signaling pathway modulator ZraP</fullName>
    </recommendedName>
    <alternativeName>
        <fullName evidence="3">Zinc resistance-associated protein</fullName>
    </alternativeName>
</protein>
<evidence type="ECO:0000313" key="6">
    <source>
        <dbReference type="Proteomes" id="UP000294914"/>
    </source>
</evidence>
<dbReference type="RefSeq" id="WP_134084109.1">
    <property type="nucleotide sequence ID" value="NZ_SOQX01000005.1"/>
</dbReference>
<dbReference type="InterPro" id="IPR025961">
    <property type="entry name" value="Metal_resist"/>
</dbReference>
<dbReference type="InterPro" id="IPR012899">
    <property type="entry name" value="LTXXQ"/>
</dbReference>
<gene>
    <name evidence="5" type="ORF">EDC23_2024</name>
</gene>
<evidence type="ECO:0000313" key="5">
    <source>
        <dbReference type="EMBL" id="TDY00523.1"/>
    </source>
</evidence>
<name>A0A4R8ITE7_9GAMM</name>
<dbReference type="CDD" id="cd09916">
    <property type="entry name" value="CpxP_like"/>
    <property type="match status" value="1"/>
</dbReference>
<evidence type="ECO:0000256" key="3">
    <source>
        <dbReference type="ARBA" id="ARBA00045001"/>
    </source>
</evidence>
<evidence type="ECO:0000256" key="4">
    <source>
        <dbReference type="SAM" id="SignalP"/>
    </source>
</evidence>
<dbReference type="GO" id="GO:0042597">
    <property type="term" value="C:periplasmic space"/>
    <property type="evidence" value="ECO:0007669"/>
    <property type="project" value="InterPro"/>
</dbReference>
<keyword evidence="4" id="KW-0732">Signal</keyword>
<keyword evidence="6" id="KW-1185">Reference proteome</keyword>
<evidence type="ECO:0000256" key="1">
    <source>
        <dbReference type="ARBA" id="ARBA00044945"/>
    </source>
</evidence>
<reference evidence="5 6" key="1">
    <citation type="submission" date="2019-03" db="EMBL/GenBank/DDBJ databases">
        <title>Genomic Encyclopedia of Type Strains, Phase IV (KMG-IV): sequencing the most valuable type-strain genomes for metagenomic binning, comparative biology and taxonomic classification.</title>
        <authorList>
            <person name="Goeker M."/>
        </authorList>
    </citation>
    <scope>NUCLEOTIDE SEQUENCE [LARGE SCALE GENOMIC DNA]</scope>
    <source>
        <strain evidence="5 6">DSM 16326</strain>
    </source>
</reference>
<proteinExistence type="inferred from homology"/>
<feature type="chain" id="PRO_5020797642" description="Signaling pathway modulator ZraP" evidence="4">
    <location>
        <begin position="26"/>
        <end position="153"/>
    </location>
</feature>
<sequence length="153" mass="17151">MKTKSFLANTVIALSLLAGSVPVLAGGGDVCDKDARQAASSSPGHGEKPLRRLIERLDLSPAQRERINTIVAGQRNTLLNKRQSLRDIHQQLYRAASHEDYDAAQVDQLLEQQSRLAAEMTAQRTDMVQKIYQQITPQQQATFQSMRHRHHRG</sequence>